<comment type="similarity">
    <text evidence="2">Belongs to the short-chain dehydrogenases/reductases (SDR) family.</text>
</comment>
<keyword evidence="4" id="KW-1133">Transmembrane helix</keyword>
<keyword evidence="3" id="KW-0560">Oxidoreductase</keyword>
<keyword evidence="4" id="KW-0812">Transmembrane</keyword>
<dbReference type="PANTHER" id="PTHR43899">
    <property type="entry name" value="RH59310P"/>
    <property type="match status" value="1"/>
</dbReference>
<dbReference type="InterPro" id="IPR036291">
    <property type="entry name" value="NAD(P)-bd_dom_sf"/>
</dbReference>
<comment type="caution">
    <text evidence="5">The sequence shown here is derived from an EMBL/GenBank/DDBJ whole genome shotgun (WGS) entry which is preliminary data.</text>
</comment>
<dbReference type="CDD" id="cd05356">
    <property type="entry name" value="17beta-HSD1_like_SDR_c"/>
    <property type="match status" value="1"/>
</dbReference>
<dbReference type="GO" id="GO:0005783">
    <property type="term" value="C:endoplasmic reticulum"/>
    <property type="evidence" value="ECO:0007669"/>
    <property type="project" value="UniProtKB-SubCell"/>
</dbReference>
<dbReference type="PIRSF" id="PIRSF000126">
    <property type="entry name" value="11-beta-HSD1"/>
    <property type="match status" value="1"/>
</dbReference>
<dbReference type="PRINTS" id="PR00081">
    <property type="entry name" value="GDHRDH"/>
</dbReference>
<protein>
    <submittedName>
        <fullName evidence="5">Uncharacterized protein</fullName>
    </submittedName>
</protein>
<accession>A0AAU9JZJ0</accession>
<dbReference type="AlphaFoldDB" id="A0AAU9JZJ0"/>
<dbReference type="PANTHER" id="PTHR43899:SF13">
    <property type="entry name" value="RH59310P"/>
    <property type="match status" value="1"/>
</dbReference>
<evidence type="ECO:0000256" key="3">
    <source>
        <dbReference type="ARBA" id="ARBA00023002"/>
    </source>
</evidence>
<keyword evidence="6" id="KW-1185">Reference proteome</keyword>
<organism evidence="5 6">
    <name type="scientific">Blepharisma stoltei</name>
    <dbReference type="NCBI Taxonomy" id="1481888"/>
    <lineage>
        <taxon>Eukaryota</taxon>
        <taxon>Sar</taxon>
        <taxon>Alveolata</taxon>
        <taxon>Ciliophora</taxon>
        <taxon>Postciliodesmatophora</taxon>
        <taxon>Heterotrichea</taxon>
        <taxon>Heterotrichida</taxon>
        <taxon>Blepharismidae</taxon>
        <taxon>Blepharisma</taxon>
    </lineage>
</organism>
<dbReference type="InterPro" id="IPR051019">
    <property type="entry name" value="VLCFA-Steroid_DH"/>
</dbReference>
<name>A0AAU9JZJ0_9CILI</name>
<evidence type="ECO:0000256" key="2">
    <source>
        <dbReference type="ARBA" id="ARBA00006484"/>
    </source>
</evidence>
<evidence type="ECO:0000256" key="4">
    <source>
        <dbReference type="SAM" id="Phobius"/>
    </source>
</evidence>
<dbReference type="Proteomes" id="UP001162131">
    <property type="component" value="Unassembled WGS sequence"/>
</dbReference>
<dbReference type="Gene3D" id="3.40.50.720">
    <property type="entry name" value="NAD(P)-binding Rossmann-like Domain"/>
    <property type="match status" value="1"/>
</dbReference>
<gene>
    <name evidence="5" type="ORF">BSTOLATCC_MIC56997</name>
</gene>
<evidence type="ECO:0000256" key="1">
    <source>
        <dbReference type="ARBA" id="ARBA00004240"/>
    </source>
</evidence>
<dbReference type="Pfam" id="PF00106">
    <property type="entry name" value="adh_short"/>
    <property type="match status" value="1"/>
</dbReference>
<keyword evidence="4" id="KW-0472">Membrane</keyword>
<reference evidence="5" key="1">
    <citation type="submission" date="2021-09" db="EMBL/GenBank/DDBJ databases">
        <authorList>
            <consortium name="AG Swart"/>
            <person name="Singh M."/>
            <person name="Singh A."/>
            <person name="Seah K."/>
            <person name="Emmerich C."/>
        </authorList>
    </citation>
    <scope>NUCLEOTIDE SEQUENCE</scope>
    <source>
        <strain evidence="5">ATCC30299</strain>
    </source>
</reference>
<comment type="subcellular location">
    <subcellularLocation>
        <location evidence="1">Endoplasmic reticulum</location>
    </subcellularLocation>
</comment>
<dbReference type="InterPro" id="IPR020904">
    <property type="entry name" value="Sc_DH/Rdtase_CS"/>
</dbReference>
<evidence type="ECO:0000313" key="5">
    <source>
        <dbReference type="EMBL" id="CAG9332705.1"/>
    </source>
</evidence>
<dbReference type="InterPro" id="IPR002347">
    <property type="entry name" value="SDR_fam"/>
</dbReference>
<dbReference type="SUPFAM" id="SSF51735">
    <property type="entry name" value="NAD(P)-binding Rossmann-fold domains"/>
    <property type="match status" value="1"/>
</dbReference>
<proteinExistence type="inferred from homology"/>
<feature type="transmembrane region" description="Helical" evidence="4">
    <location>
        <begin position="7"/>
        <end position="28"/>
    </location>
</feature>
<evidence type="ECO:0000313" key="6">
    <source>
        <dbReference type="Proteomes" id="UP001162131"/>
    </source>
</evidence>
<dbReference type="PROSITE" id="PS00061">
    <property type="entry name" value="ADH_SHORT"/>
    <property type="match status" value="1"/>
</dbReference>
<sequence length="311" mass="34908">MLNFIEWLSFIIGVWTLVKIILDLFYTLKTFFAKTDFSLYGRGSWALVTGASDGIGLGFSEFLASQGFNIILIGRNPEKLKKLAQSIEEKFPIKTRCIIKDFSLSAKDPQNFFKDIKDQTRDLDVSILVNNIGYGPGPKVFNFLPSGEILNTMALNLWPIAFLSRLYMPDLVSRKQRSAIINLSSIISVMPFPRSAIYCGGKSFDHLFSLITAEEAKYLAKNNNTSIDVLSLRPGYVDTPLAQKIKVKPLLITVDQCVESACNSLGAVNYTSGHWKHQLFYLFGNSFKPLLSPFFGKLARKMLESSLKTNK</sequence>
<dbReference type="EMBL" id="CAJZBQ010000055">
    <property type="protein sequence ID" value="CAG9332705.1"/>
    <property type="molecule type" value="Genomic_DNA"/>
</dbReference>
<dbReference type="GO" id="GO:0016491">
    <property type="term" value="F:oxidoreductase activity"/>
    <property type="evidence" value="ECO:0007669"/>
    <property type="project" value="UniProtKB-KW"/>
</dbReference>